<dbReference type="InterPro" id="IPR036859">
    <property type="entry name" value="CAP-Gly_dom_sf"/>
</dbReference>
<evidence type="ECO:0000313" key="2">
    <source>
        <dbReference type="Proteomes" id="UP000728185"/>
    </source>
</evidence>
<dbReference type="AlphaFoldDB" id="A0A8E0VGG1"/>
<dbReference type="SUPFAM" id="SSF74924">
    <property type="entry name" value="Cap-Gly domain"/>
    <property type="match status" value="1"/>
</dbReference>
<proteinExistence type="predicted"/>
<dbReference type="EMBL" id="LUCM01005750">
    <property type="protein sequence ID" value="KAA0192339.1"/>
    <property type="molecule type" value="Genomic_DNA"/>
</dbReference>
<comment type="caution">
    <text evidence="1">The sequence shown here is derived from an EMBL/GenBank/DDBJ whole genome shotgun (WGS) entry which is preliminary data.</text>
</comment>
<name>A0A8E0VGG1_9TREM</name>
<keyword evidence="2" id="KW-1185">Reference proteome</keyword>
<evidence type="ECO:0000313" key="1">
    <source>
        <dbReference type="EMBL" id="KAA0192339.1"/>
    </source>
</evidence>
<gene>
    <name evidence="1" type="ORF">FBUS_10574</name>
</gene>
<accession>A0A8E0VGG1</accession>
<dbReference type="OrthoDB" id="6238717at2759"/>
<sequence length="141" mass="16369">MVDCLCDICQCFQQTETHKSRPIRGPHVKLNDRVKLWERYIGTVKYLGTVQFRYKASIYLVGLQLDCPISVSSISCYRLYCSETRRILVPPMFLKLLAPGFRGAPVTKGLRTTPNGPTIRKNRMLFKARDPFIYYLRFGTR</sequence>
<dbReference type="Proteomes" id="UP000728185">
    <property type="component" value="Unassembled WGS sequence"/>
</dbReference>
<reference evidence="1" key="1">
    <citation type="submission" date="2019-05" db="EMBL/GenBank/DDBJ databases">
        <title>Annotation for the trematode Fasciolopsis buski.</title>
        <authorList>
            <person name="Choi Y.-J."/>
        </authorList>
    </citation>
    <scope>NUCLEOTIDE SEQUENCE</scope>
    <source>
        <strain evidence="1">HT</strain>
        <tissue evidence="1">Whole worm</tissue>
    </source>
</reference>
<protein>
    <submittedName>
        <fullName evidence="1">Uncharacterized protein</fullName>
    </submittedName>
</protein>
<organism evidence="1 2">
    <name type="scientific">Fasciolopsis buskii</name>
    <dbReference type="NCBI Taxonomy" id="27845"/>
    <lineage>
        <taxon>Eukaryota</taxon>
        <taxon>Metazoa</taxon>
        <taxon>Spiralia</taxon>
        <taxon>Lophotrochozoa</taxon>
        <taxon>Platyhelminthes</taxon>
        <taxon>Trematoda</taxon>
        <taxon>Digenea</taxon>
        <taxon>Plagiorchiida</taxon>
        <taxon>Echinostomata</taxon>
        <taxon>Echinostomatoidea</taxon>
        <taxon>Fasciolidae</taxon>
        <taxon>Fasciolopsis</taxon>
    </lineage>
</organism>
<dbReference type="Gene3D" id="2.30.30.190">
    <property type="entry name" value="CAP Gly-rich-like domain"/>
    <property type="match status" value="1"/>
</dbReference>